<dbReference type="PANTHER" id="PTHR33156:SF58">
    <property type="entry name" value="PROTEIN NUCLEAR FUSION DEFECTIVE 6, CHLOROPLASTIC_MITOCHONDRIAL-LIKE"/>
    <property type="match status" value="1"/>
</dbReference>
<evidence type="ECO:0000313" key="1">
    <source>
        <dbReference type="EMBL" id="KAG2298445.1"/>
    </source>
</evidence>
<dbReference type="EMBL" id="JAAMPC010000008">
    <property type="protein sequence ID" value="KAG2298445.1"/>
    <property type="molecule type" value="Genomic_DNA"/>
</dbReference>
<proteinExistence type="predicted"/>
<accession>A0A8X7S1S0</accession>
<protein>
    <recommendedName>
        <fullName evidence="3">Protein NUCLEAR FUSION DEFECTIVE 6, chloroplastic/mitochondrial-like</fullName>
    </recommendedName>
</protein>
<evidence type="ECO:0008006" key="3">
    <source>
        <dbReference type="Google" id="ProtNLM"/>
    </source>
</evidence>
<gene>
    <name evidence="1" type="ORF">Bca52824_034917</name>
</gene>
<organism evidence="1 2">
    <name type="scientific">Brassica carinata</name>
    <name type="common">Ethiopian mustard</name>
    <name type="synonym">Abyssinian cabbage</name>
    <dbReference type="NCBI Taxonomy" id="52824"/>
    <lineage>
        <taxon>Eukaryota</taxon>
        <taxon>Viridiplantae</taxon>
        <taxon>Streptophyta</taxon>
        <taxon>Embryophyta</taxon>
        <taxon>Tracheophyta</taxon>
        <taxon>Spermatophyta</taxon>
        <taxon>Magnoliopsida</taxon>
        <taxon>eudicotyledons</taxon>
        <taxon>Gunneridae</taxon>
        <taxon>Pentapetalae</taxon>
        <taxon>rosids</taxon>
        <taxon>malvids</taxon>
        <taxon>Brassicales</taxon>
        <taxon>Brassicaceae</taxon>
        <taxon>Brassiceae</taxon>
        <taxon>Brassica</taxon>
    </lineage>
</organism>
<sequence length="141" mass="15428">MATSAVLSGARSMLRAASSRGRFASQAKSSVPPMFRATARRSSLLSPLRNPVEMSFCMESMLPYHTATASALMTSMLSVSAHSYSWLSHGNSSSILILPDSLRHILCFDQSSVYLELSQYWLTDGYTGECILFLVAILHLS</sequence>
<dbReference type="PANTHER" id="PTHR33156">
    <property type="entry name" value="OS02G0230000 PROTEIN"/>
    <property type="match status" value="1"/>
</dbReference>
<dbReference type="Proteomes" id="UP000886595">
    <property type="component" value="Unassembled WGS sequence"/>
</dbReference>
<evidence type="ECO:0000313" key="2">
    <source>
        <dbReference type="Proteomes" id="UP000886595"/>
    </source>
</evidence>
<dbReference type="GO" id="GO:0005739">
    <property type="term" value="C:mitochondrion"/>
    <property type="evidence" value="ECO:0007669"/>
    <property type="project" value="TreeGrafter"/>
</dbReference>
<dbReference type="AlphaFoldDB" id="A0A8X7S1S0"/>
<comment type="caution">
    <text evidence="1">The sequence shown here is derived from an EMBL/GenBank/DDBJ whole genome shotgun (WGS) entry which is preliminary data.</text>
</comment>
<dbReference type="OrthoDB" id="736963at2759"/>
<reference evidence="1 2" key="1">
    <citation type="submission" date="2020-02" db="EMBL/GenBank/DDBJ databases">
        <authorList>
            <person name="Ma Q."/>
            <person name="Huang Y."/>
            <person name="Song X."/>
            <person name="Pei D."/>
        </authorList>
    </citation>
    <scope>NUCLEOTIDE SEQUENCE [LARGE SCALE GENOMIC DNA]</scope>
    <source>
        <strain evidence="1">Sxm20200214</strain>
        <tissue evidence="1">Leaf</tissue>
    </source>
</reference>
<name>A0A8X7S1S0_BRACI</name>
<dbReference type="InterPro" id="IPR043459">
    <property type="entry name" value="NFD6/NOXY2-like"/>
</dbReference>
<keyword evidence="2" id="KW-1185">Reference proteome</keyword>